<dbReference type="EMBL" id="JBBEGM010000006">
    <property type="protein sequence ID" value="MEJ2862586.1"/>
    <property type="molecule type" value="Genomic_DNA"/>
</dbReference>
<dbReference type="InterPro" id="IPR020287">
    <property type="entry name" value="Tail_sheath_C"/>
</dbReference>
<dbReference type="Gene3D" id="3.40.50.11780">
    <property type="match status" value="2"/>
</dbReference>
<evidence type="ECO:0000256" key="1">
    <source>
        <dbReference type="ARBA" id="ARBA00008005"/>
    </source>
</evidence>
<evidence type="ECO:0000313" key="5">
    <source>
        <dbReference type="Proteomes" id="UP001369736"/>
    </source>
</evidence>
<dbReference type="RefSeq" id="WP_337703967.1">
    <property type="nucleotide sequence ID" value="NZ_JBBEGM010000006.1"/>
</dbReference>
<feature type="compositionally biased region" description="Low complexity" evidence="2">
    <location>
        <begin position="311"/>
        <end position="369"/>
    </location>
</feature>
<organism evidence="4 5">
    <name type="scientific">Actinomycetospora flava</name>
    <dbReference type="NCBI Taxonomy" id="3129232"/>
    <lineage>
        <taxon>Bacteria</taxon>
        <taxon>Bacillati</taxon>
        <taxon>Actinomycetota</taxon>
        <taxon>Actinomycetes</taxon>
        <taxon>Pseudonocardiales</taxon>
        <taxon>Pseudonocardiaceae</taxon>
        <taxon>Actinomycetospora</taxon>
    </lineage>
</organism>
<evidence type="ECO:0000313" key="4">
    <source>
        <dbReference type="EMBL" id="MEJ2862586.1"/>
    </source>
</evidence>
<evidence type="ECO:0000256" key="2">
    <source>
        <dbReference type="SAM" id="MobiDB-lite"/>
    </source>
</evidence>
<name>A0ABU8M628_9PSEU</name>
<sequence length="696" mass="71987">MTTPELSYPGVYVQEIPSGARAITGVATAVTAFLGRARRGPVDEPVAISSFGDFERRFGGLWRESGLGYAVRDYFRNGGGNALVARLAGSATPATVTLAGVTFEAREPGTWARGYTVRLRHPGLDPEAAARAVAAAREALDAAVTALHAAEGAATQADEEATAAEDASAKAPNSKPKAGTATEKRDEADAQQTAYAEAREKVAAAAAAHDRALADKNRADAHAEIAHAQGVPVDKLFDVEVLDRATDPAGARTDAAAASATGAQPTLESFPNVTFVDGPRSLGLVLRGSRLIRLADGPVPEPDLSALDLVPAPGEGTPTGPPTGGTTTSGTPTSDTATTGTATTGDLGSASGAPSSGSGESAAPSTSGTPGTEEGRPAPVERVGIGALAGGDDGAVLAANDYVAAGFADGKQGLYALEKTDLFTLLCLPPSEPSGVLPETVWAEALAYCTRRRAFLLVDPPPDETKESIERWSMARGLVGAASRNAALYFPRIRYPDPLRDGADGDFAPCGAVAGTMASTDASRGVWKAPAGLEAGLVGAGALAVDLTDAEHGRLARQVNALRAFPSVGPVVWGARTLRGADVFADDYKYVPVRRLALYLEESLHRGTQWVVFEPNDEPLWSQVRATLTAFMQDLFRQGAFAGGSPREAYFVRCDANTTTPYDVARGLVNVQVGFAPLRPAEFVVVGIQQKTADAG</sequence>
<dbReference type="InterPro" id="IPR052042">
    <property type="entry name" value="Tail_sheath_structural"/>
</dbReference>
<dbReference type="PANTHER" id="PTHR35861">
    <property type="match status" value="1"/>
</dbReference>
<comment type="caution">
    <text evidence="4">The sequence shown here is derived from an EMBL/GenBank/DDBJ whole genome shotgun (WGS) entry which is preliminary data.</text>
</comment>
<dbReference type="Pfam" id="PF17482">
    <property type="entry name" value="Phage_sheath_1C"/>
    <property type="match status" value="1"/>
</dbReference>
<feature type="compositionally biased region" description="Low complexity" evidence="2">
    <location>
        <begin position="164"/>
        <end position="178"/>
    </location>
</feature>
<dbReference type="Proteomes" id="UP001369736">
    <property type="component" value="Unassembled WGS sequence"/>
</dbReference>
<dbReference type="PANTHER" id="PTHR35861:SF1">
    <property type="entry name" value="PHAGE TAIL SHEATH PROTEIN"/>
    <property type="match status" value="1"/>
</dbReference>
<gene>
    <name evidence="4" type="ORF">WCD58_15545</name>
</gene>
<feature type="region of interest" description="Disordered" evidence="2">
    <location>
        <begin position="151"/>
        <end position="193"/>
    </location>
</feature>
<protein>
    <submittedName>
        <fullName evidence="4">Phage tail sheath C-terminal domain-containing protein</fullName>
    </submittedName>
</protein>
<comment type="similarity">
    <text evidence="1">Belongs to the myoviridae tail sheath protein family.</text>
</comment>
<reference evidence="4 5" key="1">
    <citation type="submission" date="2024-03" db="EMBL/GenBank/DDBJ databases">
        <title>Actinomycetospora sp. OC33-EN07, a novel actinomycete isolated from wild orchid (Aerides multiflora).</title>
        <authorList>
            <person name="Suriyachadkun C."/>
        </authorList>
    </citation>
    <scope>NUCLEOTIDE SEQUENCE [LARGE SCALE GENOMIC DNA]</scope>
    <source>
        <strain evidence="4 5">OC33-EN07</strain>
    </source>
</reference>
<keyword evidence="5" id="KW-1185">Reference proteome</keyword>
<proteinExistence type="inferred from homology"/>
<accession>A0ABU8M628</accession>
<feature type="domain" description="Tail sheath protein C-terminal" evidence="3">
    <location>
        <begin position="586"/>
        <end position="690"/>
    </location>
</feature>
<evidence type="ECO:0000259" key="3">
    <source>
        <dbReference type="Pfam" id="PF17482"/>
    </source>
</evidence>
<feature type="region of interest" description="Disordered" evidence="2">
    <location>
        <begin position="295"/>
        <end position="378"/>
    </location>
</feature>